<dbReference type="Pfam" id="PF13967">
    <property type="entry name" value="RSN1_TM"/>
    <property type="match status" value="1"/>
</dbReference>
<feature type="coiled-coil region" evidence="7">
    <location>
        <begin position="282"/>
        <end position="309"/>
    </location>
</feature>
<keyword evidence="5 9" id="KW-1133">Transmembrane helix</keyword>
<evidence type="ECO:0000256" key="6">
    <source>
        <dbReference type="ARBA" id="ARBA00023136"/>
    </source>
</evidence>
<feature type="transmembrane region" description="Helical" evidence="9">
    <location>
        <begin position="556"/>
        <end position="578"/>
    </location>
</feature>
<evidence type="ECO:0000256" key="3">
    <source>
        <dbReference type="ARBA" id="ARBA00022448"/>
    </source>
</evidence>
<feature type="domain" description="CSC1/OSCA1-like cytosolic" evidence="12">
    <location>
        <begin position="408"/>
        <end position="451"/>
    </location>
</feature>
<keyword evidence="7" id="KW-0175">Coiled coil</keyword>
<feature type="transmembrane region" description="Helical" evidence="9">
    <location>
        <begin position="99"/>
        <end position="116"/>
    </location>
</feature>
<dbReference type="GO" id="GO:0005886">
    <property type="term" value="C:plasma membrane"/>
    <property type="evidence" value="ECO:0007669"/>
    <property type="project" value="TreeGrafter"/>
</dbReference>
<evidence type="ECO:0000256" key="2">
    <source>
        <dbReference type="ARBA" id="ARBA00007779"/>
    </source>
</evidence>
<feature type="transmembrane region" description="Helical" evidence="9">
    <location>
        <begin position="509"/>
        <end position="536"/>
    </location>
</feature>
<name>F0W3B1_9STRA</name>
<feature type="transmembrane region" description="Helical" evidence="9">
    <location>
        <begin position="19"/>
        <end position="37"/>
    </location>
</feature>
<evidence type="ECO:0000313" key="13">
    <source>
        <dbReference type="EMBL" id="CCA15554.1"/>
    </source>
</evidence>
<dbReference type="PANTHER" id="PTHR13018:SF5">
    <property type="entry name" value="RE44586P"/>
    <property type="match status" value="1"/>
</dbReference>
<evidence type="ECO:0000256" key="8">
    <source>
        <dbReference type="SAM" id="MobiDB-lite"/>
    </source>
</evidence>
<reference evidence="13" key="1">
    <citation type="journal article" date="2011" name="PLoS Biol.">
        <title>Gene gain and loss during evolution of obligate parasitism in the white rust pathogen of Arabidopsis thaliana.</title>
        <authorList>
            <person name="Kemen E."/>
            <person name="Gardiner A."/>
            <person name="Schultz-Larsen T."/>
            <person name="Kemen A.C."/>
            <person name="Balmuth A.L."/>
            <person name="Robert-Seilaniantz A."/>
            <person name="Bailey K."/>
            <person name="Holub E."/>
            <person name="Studholme D.J."/>
            <person name="Maclean D."/>
            <person name="Jones J.D."/>
        </authorList>
    </citation>
    <scope>NUCLEOTIDE SEQUENCE</scope>
</reference>
<keyword evidence="6 9" id="KW-0472">Membrane</keyword>
<dbReference type="Pfam" id="PF14703">
    <property type="entry name" value="PHM7_cyt"/>
    <property type="match status" value="2"/>
</dbReference>
<dbReference type="InterPro" id="IPR003864">
    <property type="entry name" value="CSC1/OSCA1-like_7TM"/>
</dbReference>
<feature type="compositionally biased region" description="Polar residues" evidence="8">
    <location>
        <begin position="833"/>
        <end position="842"/>
    </location>
</feature>
<reference evidence="13" key="2">
    <citation type="submission" date="2011-02" db="EMBL/GenBank/DDBJ databases">
        <authorList>
            <person name="MacLean D."/>
        </authorList>
    </citation>
    <scope>NUCLEOTIDE SEQUENCE</scope>
</reference>
<evidence type="ECO:0000256" key="4">
    <source>
        <dbReference type="ARBA" id="ARBA00022692"/>
    </source>
</evidence>
<feature type="transmembrane region" description="Helical" evidence="9">
    <location>
        <begin position="141"/>
        <end position="160"/>
    </location>
</feature>
<dbReference type="InterPro" id="IPR032880">
    <property type="entry name" value="CSC1/OSCA1-like_N"/>
</dbReference>
<evidence type="ECO:0000256" key="5">
    <source>
        <dbReference type="ARBA" id="ARBA00022989"/>
    </source>
</evidence>
<accession>F0W3B1</accession>
<keyword evidence="3" id="KW-0813">Transport</keyword>
<evidence type="ECO:0000256" key="1">
    <source>
        <dbReference type="ARBA" id="ARBA00004141"/>
    </source>
</evidence>
<dbReference type="HOGENOM" id="CLU_009133_0_0_1"/>
<feature type="domain" description="CSC1/OSCA1-like 7TM region" evidence="10">
    <location>
        <begin position="464"/>
        <end position="742"/>
    </location>
</feature>
<dbReference type="GO" id="GO:0005227">
    <property type="term" value="F:calcium-activated cation channel activity"/>
    <property type="evidence" value="ECO:0007669"/>
    <property type="project" value="InterPro"/>
</dbReference>
<feature type="transmembrane region" description="Helical" evidence="9">
    <location>
        <begin position="722"/>
        <end position="742"/>
    </location>
</feature>
<dbReference type="Pfam" id="PF02714">
    <property type="entry name" value="RSN1_7TM"/>
    <property type="match status" value="1"/>
</dbReference>
<dbReference type="InterPro" id="IPR027815">
    <property type="entry name" value="CSC1/OSCA1-like_cyt"/>
</dbReference>
<feature type="region of interest" description="Disordered" evidence="8">
    <location>
        <begin position="827"/>
        <end position="851"/>
    </location>
</feature>
<dbReference type="EMBL" id="FR824057">
    <property type="protein sequence ID" value="CCA15554.1"/>
    <property type="molecule type" value="Genomic_DNA"/>
</dbReference>
<feature type="transmembrane region" description="Helical" evidence="9">
    <location>
        <begin position="598"/>
        <end position="617"/>
    </location>
</feature>
<evidence type="ECO:0000256" key="9">
    <source>
        <dbReference type="SAM" id="Phobius"/>
    </source>
</evidence>
<feature type="transmembrane region" description="Helical" evidence="9">
    <location>
        <begin position="464"/>
        <end position="489"/>
    </location>
</feature>
<evidence type="ECO:0000256" key="7">
    <source>
        <dbReference type="SAM" id="Coils"/>
    </source>
</evidence>
<gene>
    <name evidence="13" type="primary">AlNc14C12G1488</name>
    <name evidence="13" type="ORF">ALNC14_016970</name>
</gene>
<dbReference type="InterPro" id="IPR045122">
    <property type="entry name" value="Csc1-like"/>
</dbReference>
<comment type="subcellular location">
    <subcellularLocation>
        <location evidence="1">Membrane</location>
        <topology evidence="1">Multi-pass membrane protein</topology>
    </subcellularLocation>
</comment>
<protein>
    <submittedName>
        <fullName evidence="13">Uncharacterized protein AlNc14C12G1488</fullName>
    </submittedName>
</protein>
<proteinExistence type="inferred from homology"/>
<evidence type="ECO:0000259" key="11">
    <source>
        <dbReference type="Pfam" id="PF13967"/>
    </source>
</evidence>
<evidence type="ECO:0000259" key="10">
    <source>
        <dbReference type="Pfam" id="PF02714"/>
    </source>
</evidence>
<feature type="transmembrane region" description="Helical" evidence="9">
    <location>
        <begin position="670"/>
        <end position="701"/>
    </location>
</feature>
<feature type="transmembrane region" description="Helical" evidence="9">
    <location>
        <begin position="748"/>
        <end position="767"/>
    </location>
</feature>
<feature type="domain" description="CSC1/OSCA1-like N-terminal transmembrane" evidence="11">
    <location>
        <begin position="19"/>
        <end position="162"/>
    </location>
</feature>
<dbReference type="AlphaFoldDB" id="F0W3B1"/>
<organism evidence="13">
    <name type="scientific">Albugo laibachii Nc14</name>
    <dbReference type="NCBI Taxonomy" id="890382"/>
    <lineage>
        <taxon>Eukaryota</taxon>
        <taxon>Sar</taxon>
        <taxon>Stramenopiles</taxon>
        <taxon>Oomycota</taxon>
        <taxon>Peronosporomycetes</taxon>
        <taxon>Albuginales</taxon>
        <taxon>Albuginaceae</taxon>
        <taxon>Albugo</taxon>
    </lineage>
</organism>
<dbReference type="PANTHER" id="PTHR13018">
    <property type="entry name" value="PROBABLE MEMBRANE PROTEIN DUF221-RELATED"/>
    <property type="match status" value="1"/>
</dbReference>
<keyword evidence="4 9" id="KW-0812">Transmembrane</keyword>
<comment type="similarity">
    <text evidence="2">Belongs to the CSC1 (TC 1.A.17) family.</text>
</comment>
<sequence>MSDTQADASAANADPSTTIITSVSIYYGILAAGLLCFEIARRHFRSTYDLRSEQWPKAKAKSCFGWISMVVAINDDQIMDRCGLDTLTFFRFLRLGQKFSLLTLFCAIILLPLYATENGSSASDPLVKITMTNLSVNNKKLWVSVICTFLLCSYMMYLLWKEYQFYVDRRHETLSASMSAQYTVVMHDLPMELRTKETLREYLERIFPHQVKSIYVAVECENLEKMVHERINVRNRLEHALAQYDRSGNRPKARPAGCCGCLSSGCLAVEKVDAIQLYQSRLKALNNLVANEIRMIDNAQKKLARAVEDYEHGCLSPAFDYRTSPKDRIEKHLRNTLKTDADQEGRVDAKQTPERGTELDVSPDYVQMAESPADISNSLKEVHMMKWQFPKLAHSDGVAVQEPVKVMRTAAFVSFKSLATAHICQQALQSRHPTRILVEPAPHVDDVNWENVGAGFKKRAIWRLLSTSFTALLVLFWTIPVAFVASLTTTESLRTQLPFLSKWVDKNPIILDVFNQIGPLALAALNALAPAIFRFLSKKEGYISETQVRASFFTKLAYFQLIQIFFVTIVVGTILDSIKELIDQPSRLVTMLGKSMPQQSTFFMSYVIILTGLNLIIELVRARPLILAGIFAACAPKLTEREREGKWLLGSQRITKTETFDPTSILADCFLVMLVSMTFATIAPLVCLFTGFFFFAADAIYRRQVLFVYDPMNFAMGAYWPYLFRFMIVALVLSQLTLLGLLSVKQAIGPPILMFILIVMILLYASYMGKLYPKVAANLSLMECIHIDDLRRKQDPDSSFDFLDDVYHQPAMREGILNAEYQIHNSAEEENRPTSGDSNSPGSAVKKVTTV</sequence>
<evidence type="ECO:0000259" key="12">
    <source>
        <dbReference type="Pfam" id="PF14703"/>
    </source>
</evidence>
<feature type="domain" description="CSC1/OSCA1-like cytosolic" evidence="12">
    <location>
        <begin position="181"/>
        <end position="302"/>
    </location>
</feature>